<feature type="domain" description="Guanylate cyclase" evidence="5">
    <location>
        <begin position="99"/>
        <end position="228"/>
    </location>
</feature>
<dbReference type="EC" id="4.6.1.1" evidence="6"/>
<dbReference type="PANTHER" id="PTHR16305:SF28">
    <property type="entry name" value="GUANYLATE CYCLASE DOMAIN-CONTAINING PROTEIN"/>
    <property type="match status" value="1"/>
</dbReference>
<dbReference type="Proteomes" id="UP000050783">
    <property type="component" value="Unassembled WGS sequence"/>
</dbReference>
<evidence type="ECO:0000259" key="4">
    <source>
        <dbReference type="PROSITE" id="PS50105"/>
    </source>
</evidence>
<organism evidence="6 7">
    <name type="scientific">Ruegeria atlantica</name>
    <dbReference type="NCBI Taxonomy" id="81569"/>
    <lineage>
        <taxon>Bacteria</taxon>
        <taxon>Pseudomonadati</taxon>
        <taxon>Pseudomonadota</taxon>
        <taxon>Alphaproteobacteria</taxon>
        <taxon>Rhodobacterales</taxon>
        <taxon>Roseobacteraceae</taxon>
        <taxon>Ruegeria</taxon>
    </lineage>
</organism>
<dbReference type="GO" id="GO:0035556">
    <property type="term" value="P:intracellular signal transduction"/>
    <property type="evidence" value="ECO:0007669"/>
    <property type="project" value="InterPro"/>
</dbReference>
<dbReference type="GO" id="GO:0004016">
    <property type="term" value="F:adenylate cyclase activity"/>
    <property type="evidence" value="ECO:0007669"/>
    <property type="project" value="UniProtKB-EC"/>
</dbReference>
<dbReference type="GO" id="GO:0005524">
    <property type="term" value="F:ATP binding"/>
    <property type="evidence" value="ECO:0007669"/>
    <property type="project" value="UniProtKB-KW"/>
</dbReference>
<feature type="region of interest" description="Disordered" evidence="3">
    <location>
        <begin position="59"/>
        <end position="90"/>
    </location>
</feature>
<dbReference type="CDD" id="cd09487">
    <property type="entry name" value="SAM_superfamily"/>
    <property type="match status" value="1"/>
</dbReference>
<evidence type="ECO:0000256" key="2">
    <source>
        <dbReference type="ARBA" id="ARBA00022840"/>
    </source>
</evidence>
<dbReference type="SUPFAM" id="SSF48452">
    <property type="entry name" value="TPR-like"/>
    <property type="match status" value="2"/>
</dbReference>
<dbReference type="Gene3D" id="3.30.70.1230">
    <property type="entry name" value="Nucleotide cyclase"/>
    <property type="match status" value="1"/>
</dbReference>
<dbReference type="OrthoDB" id="341967at2"/>
<evidence type="ECO:0000313" key="7">
    <source>
        <dbReference type="Proteomes" id="UP000050783"/>
    </source>
</evidence>
<dbReference type="InterPro" id="IPR001054">
    <property type="entry name" value="A/G_cyclase"/>
</dbReference>
<dbReference type="InterPro" id="IPR001660">
    <property type="entry name" value="SAM"/>
</dbReference>
<dbReference type="InterPro" id="IPR013761">
    <property type="entry name" value="SAM/pointed_sf"/>
</dbReference>
<dbReference type="CDD" id="cd07302">
    <property type="entry name" value="CHD"/>
    <property type="match status" value="1"/>
</dbReference>
<dbReference type="SUPFAM" id="SSF47769">
    <property type="entry name" value="SAM/Pointed domain"/>
    <property type="match status" value="1"/>
</dbReference>
<dbReference type="InterPro" id="IPR029787">
    <property type="entry name" value="Nucleotide_cyclase"/>
</dbReference>
<dbReference type="GeneID" id="55492023"/>
<keyword evidence="1" id="KW-0547">Nucleotide-binding</keyword>
<protein>
    <submittedName>
        <fullName evidence="6">Adenylate cyclase 1</fullName>
        <ecNumber evidence="6">4.6.1.1</ecNumber>
    </submittedName>
</protein>
<dbReference type="SUPFAM" id="SSF55073">
    <property type="entry name" value="Nucleotide cyclase"/>
    <property type="match status" value="1"/>
</dbReference>
<dbReference type="PROSITE" id="PS50105">
    <property type="entry name" value="SAM_DOMAIN"/>
    <property type="match status" value="1"/>
</dbReference>
<dbReference type="RefSeq" id="WP_058276363.1">
    <property type="nucleotide sequence ID" value="NZ_CYPU01000013.1"/>
</dbReference>
<evidence type="ECO:0000256" key="1">
    <source>
        <dbReference type="ARBA" id="ARBA00022741"/>
    </source>
</evidence>
<feature type="domain" description="SAM" evidence="4">
    <location>
        <begin position="1"/>
        <end position="43"/>
    </location>
</feature>
<dbReference type="PROSITE" id="PS50125">
    <property type="entry name" value="GUANYLATE_CYCLASE_2"/>
    <property type="match status" value="1"/>
</dbReference>
<dbReference type="Pfam" id="PF13191">
    <property type="entry name" value="AAA_16"/>
    <property type="match status" value="1"/>
</dbReference>
<dbReference type="Gene3D" id="1.10.150.50">
    <property type="entry name" value="Transcription Factor, Ets-1"/>
    <property type="match status" value="1"/>
</dbReference>
<keyword evidence="6" id="KW-0456">Lyase</keyword>
<evidence type="ECO:0000313" key="6">
    <source>
        <dbReference type="EMBL" id="CUH46574.1"/>
    </source>
</evidence>
<dbReference type="GO" id="GO:0005737">
    <property type="term" value="C:cytoplasm"/>
    <property type="evidence" value="ECO:0007669"/>
    <property type="project" value="TreeGrafter"/>
</dbReference>
<dbReference type="InterPro" id="IPR041664">
    <property type="entry name" value="AAA_16"/>
</dbReference>
<name>A0A0P1ECC3_9RHOB</name>
<dbReference type="InterPro" id="IPR027417">
    <property type="entry name" value="P-loop_NTPase"/>
</dbReference>
<dbReference type="SUPFAM" id="SSF52540">
    <property type="entry name" value="P-loop containing nucleoside triphosphate hydrolases"/>
    <property type="match status" value="1"/>
</dbReference>
<dbReference type="STRING" id="81569.RUM4293_03377"/>
<gene>
    <name evidence="6" type="primary">cyaA_6</name>
    <name evidence="6" type="ORF">RUA4292_00740</name>
</gene>
<dbReference type="Gene3D" id="1.25.40.10">
    <property type="entry name" value="Tetratricopeptide repeat domain"/>
    <property type="match status" value="2"/>
</dbReference>
<proteinExistence type="predicted"/>
<keyword evidence="2" id="KW-0067">ATP-binding</keyword>
<dbReference type="SMART" id="SM00044">
    <property type="entry name" value="CYCc"/>
    <property type="match status" value="1"/>
</dbReference>
<dbReference type="PANTHER" id="PTHR16305">
    <property type="entry name" value="TESTICULAR SOLUBLE ADENYLYL CYCLASE"/>
    <property type="match status" value="1"/>
</dbReference>
<accession>A0A0P1ECC3</accession>
<dbReference type="EMBL" id="CYPU01000013">
    <property type="protein sequence ID" value="CUH46574.1"/>
    <property type="molecule type" value="Genomic_DNA"/>
</dbReference>
<dbReference type="InterPro" id="IPR011990">
    <property type="entry name" value="TPR-like_helical_dom_sf"/>
</dbReference>
<evidence type="ECO:0000256" key="3">
    <source>
        <dbReference type="SAM" id="MobiDB-lite"/>
    </source>
</evidence>
<dbReference type="SMART" id="SM00454">
    <property type="entry name" value="SAM"/>
    <property type="match status" value="1"/>
</dbReference>
<sequence length="1124" mass="121612">MSDIQNWLAELGLQKYAEAFVDAEIEYSDLSELTDDDLKEIGLPVGPRRRASSAITAMKGNANSTPTDAPDAAPAAPGVPTNRAPASAPVTDAERRHLTVMFVDLVGSTEMATRMDAEDMRDVITSYQNTVAGVVSRYEGFVAKFMGDGVLCYFGWPRANEDDAERAVRAGLSIIEAVRKTKAPNGAPFATRIGIATGVVIVGDMIGSGATQEAAVVGETPNLAARLQGVAQPNQLVLPQETRRLLGNTYKLTSIGAQDLKGVGAPVEAFVVDGETALESRFAARQSGAMTPIVGREREIELMTERWALARSGQGQLVIVSGEAGIGKSRITRAVIDQITIEEDNIRMTYQCSPYHADSAFYPVIQQMSFAAGFASSDDAETRLDKLETLLGDDQDTLRLVAPLLGLDGEARYGALDLTPAQQRAQTMKVLASLLVQQAAEKPLLLVYEDLHWVDPTSQELLDILLDQIADQPVMILATARPTYEYGFGGHPIVTKFALNRLGKDQISAIVAKLTDGKALPDEIMTIIAQRTDGVPLFVEELTKTILESGALKEDRERYVLNGPLSAIAIPTTLHDSLMARLDRLNPIKEVAQTAACIGREFSHGLLSQISPLPDAELSEAMDGLIAAELIYRRGLPPEATYLFKHALVRDAAYESLLKENRRAVHNRILSALETDSDIAPEVLATHAEAANLTDRAIDLWAAAGKAAIALPAFDEAISHLGRAIELITPQLENSDVPPFERALGLQVPLSMTLLARKGFTADETLESFEKALVLADKVGETPMRYSILYGLWIGKGARGQHREALRSAEALVEETANAPNTPPMVVANRVAGASHFLMGNFAEAQRYLGVALANYDSIAHAGLANQFGQDIGVTIHVFQAMNSLMLGQTERATTHLNEAESVAKSTDHIQTICYLLNMRFIYGLASGGRHDVERCLNEVSPIAQEHNLALWSAMIPMCIENLAAYNGDKTSMERWQKAGAAIDAIKFKLFIVSFHVDLARSALAMGFHGDAAELAMKAQELIDETGETYTLSDLHRVQAEIAMADDDSETAEKCLVTALAVAQRQGGKLWELRAAIDLARLWRDQGRNAEAISLLQTVHDSIADGDCPEDRASARELLAALAG</sequence>
<reference evidence="6 7" key="1">
    <citation type="submission" date="2015-09" db="EMBL/GenBank/DDBJ databases">
        <authorList>
            <consortium name="Swine Surveillance"/>
        </authorList>
    </citation>
    <scope>NUCLEOTIDE SEQUENCE [LARGE SCALE GENOMIC DNA]</scope>
    <source>
        <strain evidence="6 7">CECT 4292</strain>
    </source>
</reference>
<dbReference type="AlphaFoldDB" id="A0A0P1ECC3"/>
<dbReference type="GO" id="GO:0009190">
    <property type="term" value="P:cyclic nucleotide biosynthetic process"/>
    <property type="evidence" value="ECO:0007669"/>
    <property type="project" value="InterPro"/>
</dbReference>
<dbReference type="Pfam" id="PF00536">
    <property type="entry name" value="SAM_1"/>
    <property type="match status" value="1"/>
</dbReference>
<evidence type="ECO:0000259" key="5">
    <source>
        <dbReference type="PROSITE" id="PS50125"/>
    </source>
</evidence>
<feature type="compositionally biased region" description="Low complexity" evidence="3">
    <location>
        <begin position="65"/>
        <end position="76"/>
    </location>
</feature>
<dbReference type="Pfam" id="PF00211">
    <property type="entry name" value="Guanylate_cyc"/>
    <property type="match status" value="1"/>
</dbReference>